<sequence>MDSVKASANIFTRECQEYWVFSLDGAATHNNSITDEQDQLIENKLNLEKLGYGNLRNYNGQITAEWNEQFNKVVNQFISDFGLKDKYDKLGGNKKTQLYVWISQAVNGQIIKVQRDTGSQVTNNKTHKEVITLESIRENFYLGIGDALIGAVKGVFEFVSHPIDGVIGVANGIQFLNKVISNPNCEEAIILDKIIVEAVNNFIDSNLNEKSRVLGRIVGEILIIVATDGIAESIMEHLPQIANQVKNGGKVEKY</sequence>
<name>A0ABD4RF35_9CLOT</name>
<evidence type="ECO:0000313" key="1">
    <source>
        <dbReference type="EMBL" id="MBX7289880.1"/>
    </source>
</evidence>
<dbReference type="Proteomes" id="UP000775179">
    <property type="component" value="Unassembled WGS sequence"/>
</dbReference>
<dbReference type="AlphaFoldDB" id="A0ABD4RF35"/>
<gene>
    <name evidence="1" type="ORF">K4H94_02295</name>
</gene>
<dbReference type="EMBL" id="JAIFTX010000004">
    <property type="protein sequence ID" value="MBX7289880.1"/>
    <property type="molecule type" value="Genomic_DNA"/>
</dbReference>
<comment type="caution">
    <text evidence="1">The sequence shown here is derived from an EMBL/GenBank/DDBJ whole genome shotgun (WGS) entry which is preliminary data.</text>
</comment>
<organism evidence="1 2">
    <name type="scientific">Clostridium chauvoei</name>
    <dbReference type="NCBI Taxonomy" id="46867"/>
    <lineage>
        <taxon>Bacteria</taxon>
        <taxon>Bacillati</taxon>
        <taxon>Bacillota</taxon>
        <taxon>Clostridia</taxon>
        <taxon>Eubacteriales</taxon>
        <taxon>Clostridiaceae</taxon>
        <taxon>Clostridium</taxon>
    </lineage>
</organism>
<dbReference type="RefSeq" id="WP_221260271.1">
    <property type="nucleotide sequence ID" value="NZ_JAIFTX010000004.1"/>
</dbReference>
<proteinExistence type="predicted"/>
<evidence type="ECO:0000313" key="2">
    <source>
        <dbReference type="Proteomes" id="UP000775179"/>
    </source>
</evidence>
<protein>
    <submittedName>
        <fullName evidence="1">Uncharacterized protein</fullName>
    </submittedName>
</protein>
<accession>A0ABD4RF35</accession>
<reference evidence="1 2" key="1">
    <citation type="submission" date="2021-08" db="EMBL/GenBank/DDBJ databases">
        <title>Genome sequence analysis of Clostridium chauvoei strains of European origin and evaluation of typing options for outbreak investigations.</title>
        <authorList>
            <person name="Abdel-Glil M."/>
            <person name="Thomas P."/>
            <person name="Seyboldt C."/>
        </authorList>
    </citation>
    <scope>NUCLEOTIDE SEQUENCE [LARGE SCALE GENOMIC DNA]</scope>
    <source>
        <strain evidence="1 2">S0260-09</strain>
    </source>
</reference>